<dbReference type="Proteomes" id="UP000293291">
    <property type="component" value="Unassembled WGS sequence"/>
</dbReference>
<dbReference type="AlphaFoldDB" id="A0A4Q2SBV4"/>
<dbReference type="OrthoDB" id="3788525at2"/>
<keyword evidence="3" id="KW-1185">Reference proteome</keyword>
<evidence type="ECO:0000313" key="3">
    <source>
        <dbReference type="Proteomes" id="UP000293291"/>
    </source>
</evidence>
<dbReference type="EMBL" id="SDWU01000020">
    <property type="protein sequence ID" value="RYB99121.1"/>
    <property type="molecule type" value="Genomic_DNA"/>
</dbReference>
<accession>A0A4Q2SBV4</accession>
<evidence type="ECO:0000313" key="2">
    <source>
        <dbReference type="EMBL" id="RYB99121.1"/>
    </source>
</evidence>
<reference evidence="2 3" key="1">
    <citation type="submission" date="2019-01" db="EMBL/GenBank/DDBJ databases">
        <title>Novel species of Nocardioides.</title>
        <authorList>
            <person name="Liu Q."/>
            <person name="Xin Y.-H."/>
        </authorList>
    </citation>
    <scope>NUCLEOTIDE SEQUENCE [LARGE SCALE GENOMIC DNA]</scope>
    <source>
        <strain evidence="2 3">CGMCC 4.6875</strain>
    </source>
</reference>
<dbReference type="RefSeq" id="WP_129456323.1">
    <property type="nucleotide sequence ID" value="NZ_JACXYX010000001.1"/>
</dbReference>
<feature type="signal peptide" evidence="1">
    <location>
        <begin position="1"/>
        <end position="24"/>
    </location>
</feature>
<organism evidence="2 3">
    <name type="scientific">Nocardioides ganghwensis</name>
    <dbReference type="NCBI Taxonomy" id="252230"/>
    <lineage>
        <taxon>Bacteria</taxon>
        <taxon>Bacillati</taxon>
        <taxon>Actinomycetota</taxon>
        <taxon>Actinomycetes</taxon>
        <taxon>Propionibacteriales</taxon>
        <taxon>Nocardioidaceae</taxon>
        <taxon>Nocardioides</taxon>
    </lineage>
</organism>
<gene>
    <name evidence="2" type="ORF">EUA07_16760</name>
</gene>
<sequence length="241" mass="26279">MRITRFVAGTVSAGLLGLTPIAIAAPGHAADTWTTTTTATPSATGVTYGDDLYISVDVASSDGYSPGSTDGTLTLYAMEAGTSAWVPVATAANTYSSFYDVKPKATTAYKVVYSGFTDPDQGTYGDNYTPSESATFTIGVQRNVKIDNAKARMTIKGKIKPDYKRNKVKVQIKKGKRYVKFKTVKTTRKSTFQVRLPAPRRGNKLYFKITVPGNSKFLSYSEVWYTYSYRSTLTPRIAKLG</sequence>
<comment type="caution">
    <text evidence="2">The sequence shown here is derived from an EMBL/GenBank/DDBJ whole genome shotgun (WGS) entry which is preliminary data.</text>
</comment>
<protein>
    <submittedName>
        <fullName evidence="2">Uncharacterized protein</fullName>
    </submittedName>
</protein>
<proteinExistence type="predicted"/>
<feature type="chain" id="PRO_5020620738" evidence="1">
    <location>
        <begin position="25"/>
        <end position="241"/>
    </location>
</feature>
<evidence type="ECO:0000256" key="1">
    <source>
        <dbReference type="SAM" id="SignalP"/>
    </source>
</evidence>
<name>A0A4Q2SBV4_9ACTN</name>
<keyword evidence="1" id="KW-0732">Signal</keyword>